<dbReference type="Pfam" id="PF18555">
    <property type="entry name" value="MobL"/>
    <property type="match status" value="1"/>
</dbReference>
<gene>
    <name evidence="1" type="ORF">ETI04_10760</name>
</gene>
<evidence type="ECO:0008006" key="3">
    <source>
        <dbReference type="Google" id="ProtNLM"/>
    </source>
</evidence>
<organism evidence="1 2">
    <name type="scientific">Macrococcoides canis</name>
    <dbReference type="NCBI Taxonomy" id="1855823"/>
    <lineage>
        <taxon>Bacteria</taxon>
        <taxon>Bacillati</taxon>
        <taxon>Bacillota</taxon>
        <taxon>Bacilli</taxon>
        <taxon>Bacillales</taxon>
        <taxon>Staphylococcaceae</taxon>
        <taxon>Macrococcoides</taxon>
    </lineage>
</organism>
<dbReference type="InterPro" id="IPR048101">
    <property type="entry name" value="MobP2"/>
</dbReference>
<dbReference type="InterPro" id="IPR041073">
    <property type="entry name" value="MobL"/>
</dbReference>
<accession>A0A4R6C2P4</accession>
<sequence>MAGIVIVSNFVVGNNKKDYSGIIDYYERYEEKNKRIQNEKELLTEFYHYEKDGGDETLFEFINNNYDNPPNIDFGNYINYMNKNIKSSGLFGDDTNHFTLKEKEVMKAAFNKGQENGSVLWGNVYSFDNEFLKKHKLYDEETGFLNEVKIKEAVRSSIRTMLKEEKIDSSAVWCGEIHYDTDNIHVHTSIVEMKNTRPIVMVEKMKKLGSKHYEPTGEFELQPKAKLKKKTLDNMKSVFANKLIDRSKDMKAISDLRTTLHHSIKLDDSKTSQIKLLNTIRKNLPIEKSKWQYNNKEMKNLRPLIDNYTMNYIKTNNKKEYQVYTKLLKDEEDFYKDLYGEGKDNRYKDVSKNKLEDLKGRMGNALLKELKKENRSITYKNYDGNINVEKIKVKSTSLVDRNKYNDGNLKTKSNGTMKFRPPITPVKVNQAVRSTFRSYRRDRELEFEHDKLQSNIQRDLERQRYESEYGR</sequence>
<dbReference type="Proteomes" id="UP000294865">
    <property type="component" value="Unassembled WGS sequence"/>
</dbReference>
<proteinExistence type="predicted"/>
<reference evidence="1 2" key="1">
    <citation type="submission" date="2019-01" db="EMBL/GenBank/DDBJ databases">
        <title>Draft genome sequences of Macrococcus caseolyticus, Macrococcus canis, Macrococcus bohemicus and Macrococcus goetzii.</title>
        <authorList>
            <person name="Mazhar S."/>
            <person name="Altermann E."/>
            <person name="Hill C."/>
            <person name="Mcauliffe O."/>
        </authorList>
    </citation>
    <scope>NUCLEOTIDE SEQUENCE [LARGE SCALE GENOMIC DNA]</scope>
    <source>
        <strain evidence="1 2">DPC7162</strain>
    </source>
</reference>
<name>A0A4R6C2P4_9STAP</name>
<dbReference type="AlphaFoldDB" id="A0A4R6C2P4"/>
<dbReference type="RefSeq" id="WP_133420410.1">
    <property type="nucleotide sequence ID" value="NZ_SDGP01000007.1"/>
</dbReference>
<protein>
    <recommendedName>
        <fullName evidence="3">Relaxase</fullName>
    </recommendedName>
</protein>
<dbReference type="NCBIfam" id="NF041498">
    <property type="entry name" value="MobP2"/>
    <property type="match status" value="1"/>
</dbReference>
<dbReference type="EMBL" id="SDQG01000009">
    <property type="protein sequence ID" value="TDM15180.1"/>
    <property type="molecule type" value="Genomic_DNA"/>
</dbReference>
<evidence type="ECO:0000313" key="1">
    <source>
        <dbReference type="EMBL" id="TDM15180.1"/>
    </source>
</evidence>
<evidence type="ECO:0000313" key="2">
    <source>
        <dbReference type="Proteomes" id="UP000294865"/>
    </source>
</evidence>
<comment type="caution">
    <text evidence="1">The sequence shown here is derived from an EMBL/GenBank/DDBJ whole genome shotgun (WGS) entry which is preliminary data.</text>
</comment>